<comment type="caution">
    <text evidence="1">The sequence shown here is derived from an EMBL/GenBank/DDBJ whole genome shotgun (WGS) entry which is preliminary data.</text>
</comment>
<keyword evidence="2" id="KW-1185">Reference proteome</keyword>
<proteinExistence type="predicted"/>
<dbReference type="EMBL" id="BSXW01000861">
    <property type="protein sequence ID" value="GMF30745.1"/>
    <property type="molecule type" value="Genomic_DNA"/>
</dbReference>
<name>A0A9W6UD37_9STRA</name>
<sequence length="108" mass="12175">MFEADSKGVQLKSCAIPPEVLYYRRCLSETGSVLLLFMFTPPHIPGQIETMAESTRNSSQETPKISTRTLAYADEISTRTQTRADPVEKYIMHIIKLAQQIQSISLIL</sequence>
<gene>
    <name evidence="1" type="ORF">Plil01_001314600</name>
</gene>
<organism evidence="1 2">
    <name type="scientific">Phytophthora lilii</name>
    <dbReference type="NCBI Taxonomy" id="2077276"/>
    <lineage>
        <taxon>Eukaryota</taxon>
        <taxon>Sar</taxon>
        <taxon>Stramenopiles</taxon>
        <taxon>Oomycota</taxon>
        <taxon>Peronosporomycetes</taxon>
        <taxon>Peronosporales</taxon>
        <taxon>Peronosporaceae</taxon>
        <taxon>Phytophthora</taxon>
    </lineage>
</organism>
<accession>A0A9W6UD37</accession>
<evidence type="ECO:0000313" key="1">
    <source>
        <dbReference type="EMBL" id="GMF30745.1"/>
    </source>
</evidence>
<evidence type="ECO:0000313" key="2">
    <source>
        <dbReference type="Proteomes" id="UP001165083"/>
    </source>
</evidence>
<protein>
    <submittedName>
        <fullName evidence="1">Unnamed protein product</fullName>
    </submittedName>
</protein>
<reference evidence="1" key="1">
    <citation type="submission" date="2023-04" db="EMBL/GenBank/DDBJ databases">
        <title>Phytophthora lilii NBRC 32176.</title>
        <authorList>
            <person name="Ichikawa N."/>
            <person name="Sato H."/>
            <person name="Tonouchi N."/>
        </authorList>
    </citation>
    <scope>NUCLEOTIDE SEQUENCE</scope>
    <source>
        <strain evidence="1">NBRC 32176</strain>
    </source>
</reference>
<dbReference type="Proteomes" id="UP001165083">
    <property type="component" value="Unassembled WGS sequence"/>
</dbReference>
<dbReference type="AlphaFoldDB" id="A0A9W6UD37"/>